<dbReference type="RefSeq" id="WP_160754268.1">
    <property type="nucleotide sequence ID" value="NZ_WTYA01000013.1"/>
</dbReference>
<name>A0A845AKI2_9SPHN</name>
<reference evidence="1 2" key="1">
    <citation type="submission" date="2019-12" db="EMBL/GenBank/DDBJ databases">
        <title>Genomic-based taxomic classification of the family Erythrobacteraceae.</title>
        <authorList>
            <person name="Xu L."/>
        </authorList>
    </citation>
    <scope>NUCLEOTIDE SEQUENCE [LARGE SCALE GENOMIC DNA]</scope>
    <source>
        <strain evidence="1 2">KEMB 9005-328</strain>
    </source>
</reference>
<evidence type="ECO:0000313" key="1">
    <source>
        <dbReference type="EMBL" id="MXP29969.1"/>
    </source>
</evidence>
<comment type="caution">
    <text evidence="1">The sequence shown here is derived from an EMBL/GenBank/DDBJ whole genome shotgun (WGS) entry which is preliminary data.</text>
</comment>
<dbReference type="EMBL" id="WTYA01000013">
    <property type="protein sequence ID" value="MXP29969.1"/>
    <property type="molecule type" value="Genomic_DNA"/>
</dbReference>
<dbReference type="Proteomes" id="UP000439780">
    <property type="component" value="Unassembled WGS sequence"/>
</dbReference>
<evidence type="ECO:0000313" key="2">
    <source>
        <dbReference type="Proteomes" id="UP000439780"/>
    </source>
</evidence>
<dbReference type="OrthoDB" id="7283669at2"/>
<proteinExistence type="predicted"/>
<dbReference type="AlphaFoldDB" id="A0A845AKI2"/>
<accession>A0A845AKI2</accession>
<keyword evidence="2" id="KW-1185">Reference proteome</keyword>
<organism evidence="1 2">
    <name type="scientific">Qipengyuania algicida</name>
    <dbReference type="NCBI Taxonomy" id="1836209"/>
    <lineage>
        <taxon>Bacteria</taxon>
        <taxon>Pseudomonadati</taxon>
        <taxon>Pseudomonadota</taxon>
        <taxon>Alphaproteobacteria</taxon>
        <taxon>Sphingomonadales</taxon>
        <taxon>Erythrobacteraceae</taxon>
        <taxon>Qipengyuania</taxon>
    </lineage>
</organism>
<protein>
    <submittedName>
        <fullName evidence="1">Uncharacterized protein</fullName>
    </submittedName>
</protein>
<gene>
    <name evidence="1" type="ORF">GRI58_14255</name>
</gene>
<sequence>MVHANSITSLADENLQAYYGKYAPRGDCSKGPIISMDASGFAFHVSGKTTHSGRMETIYSYFGNSYRGISFAILPFARSADDWGTTTFVFNDGEVPGRISVENDGTGTNSPVQRALAKASPFMRCGGAPKIETAQATPAQPAKPLGWAQLPQAVGDYGGTWDMFHNGEVASAITALIGAGRIQALEDRLSVRGALERQGSLYFVSGNAEHKGGEEQAYVILDAARKRVQVGLWEDGKLTVYAPSSGRLPVPAPIAQLLAASPGENAVPLSGLPWELRPIPGRAPAAFVRAGGSQKITSFSIFCSKREPVLVMHLNRPPDSQPVNSVWNFSGWTVVVPMASANPAGTIWFGDLSRSTLPKELVSRKGYAYLRITGDMQGQASLNGASNAVRTALGGCYRF</sequence>